<keyword evidence="5" id="KW-0732">Signal</keyword>
<protein>
    <submittedName>
        <fullName evidence="6">Uncharacterized protein</fullName>
    </submittedName>
</protein>
<dbReference type="PROSITE" id="PS50092">
    <property type="entry name" value="TSP1"/>
    <property type="match status" value="9"/>
</dbReference>
<gene>
    <name evidence="6" type="ORF">CVLEPA_LOCUS10678</name>
</gene>
<feature type="compositionally biased region" description="Polar residues" evidence="3">
    <location>
        <begin position="958"/>
        <end position="972"/>
    </location>
</feature>
<keyword evidence="4" id="KW-0812">Transmembrane</keyword>
<dbReference type="SUPFAM" id="SSF82895">
    <property type="entry name" value="TSP-1 type 1 repeat"/>
    <property type="match status" value="6"/>
</dbReference>
<evidence type="ECO:0000256" key="2">
    <source>
        <dbReference type="ARBA" id="ARBA00023157"/>
    </source>
</evidence>
<feature type="transmembrane region" description="Helical" evidence="4">
    <location>
        <begin position="860"/>
        <end position="878"/>
    </location>
</feature>
<dbReference type="Proteomes" id="UP001642483">
    <property type="component" value="Unassembled WGS sequence"/>
</dbReference>
<accession>A0ABP0FL83</accession>
<sequence length="1052" mass="113773">MERFILIALALAAAISAVSAVETWSEWGEFVPSDSAANRNRSRTCNTTNVICTSNYFMEEYKNCFVTCASFGGQTVSGCMGDCDIGLRTTTFPCDDGTSCMYIRHYQCLASCSGTWSEWEQTSECNRNCNGGTYTRQRFCESPDGSASTNCEGAGGSNIETGTQVCNTEACPVLGEWSDFTTCSHSCDGGNQTRTRYCLEATGPSPDGIGCPSGQLSYNESQPCMTQACPAYGAYVNSACSVTCGGGNLTRTRNCSYEGSPSSLCPGASATGEMSVIVTCNTQNCSYWTDWTEVGNCSEPCDGGMISRTRDCVNNGATATDCDESGGNSTQTDSVPCNTFECLGYSNWTAIDACNATCDGGYQTWERNCIIPGSCTGLDTVTEQRECNTDACEYGAWSNITECSEPCDGGTWTEQRNCITADCSKTETRTETCNPQACEYGAWNNITECSAPCDGGTWTEQRNCITANCSKSETRTEACNLQACEYGAWSNITECSEPCDGGTWTEQRNCITADCSKTETRTETCNPQACEYGPWSNITECSESCDGGTWTEQRNCIIAGCSKSETRTETCNLQACEYGPWSNITECSESCDGGTWTEQRICITADCSKTETRTETCNLQVCEYGAWSNITECSEPCDGGTWTEQRNCIISGCSKTETRTETCNLQACEYGAWSNITECNEPCGNGTWTEQRNCITTGCSKTETRTETCNHQDCEYGAWSNITECSESCGNGTWTEQRSCITVGCSKTETRTETCINLQDCTFGNWTDVGSCSVICGGGTLDQERLCTFPGCSLTENRTISCNTDDCPATIAGAGGNIPLLISIASIVGALAISAAVYMTVTACLGLVAVGAEKRNATATYALVINAIQVGTLGIILWRGKTKLKIKNRRRNLFSCCGGDNNEPEYGDVVPMVRIFGRKTPGESREALDAPADDVPTDSTAPFNTSTPYTTDTPQTSAPYTSGPLQGNPQQSGVGLAELTKWAGQMIADSKNINKTEVYDLNKSTNNNSNDDRMDASHYYWVHTRSFSSRRSKSIFKKDRESVYDHTYTVMK</sequence>
<keyword evidence="2" id="KW-1015">Disulfide bond</keyword>
<keyword evidence="4" id="KW-0472">Membrane</keyword>
<dbReference type="Pfam" id="PF00090">
    <property type="entry name" value="TSP_1"/>
    <property type="match status" value="13"/>
</dbReference>
<feature type="signal peptide" evidence="5">
    <location>
        <begin position="1"/>
        <end position="20"/>
    </location>
</feature>
<evidence type="ECO:0000256" key="5">
    <source>
        <dbReference type="SAM" id="SignalP"/>
    </source>
</evidence>
<dbReference type="SMART" id="SM00209">
    <property type="entry name" value="TSP1"/>
    <property type="match status" value="14"/>
</dbReference>
<dbReference type="InterPro" id="IPR052065">
    <property type="entry name" value="Compl_asym_regulator"/>
</dbReference>
<evidence type="ECO:0000256" key="3">
    <source>
        <dbReference type="SAM" id="MobiDB-lite"/>
    </source>
</evidence>
<dbReference type="PANTHER" id="PTHR22906">
    <property type="entry name" value="PROPERDIN"/>
    <property type="match status" value="1"/>
</dbReference>
<keyword evidence="4" id="KW-1133">Transmembrane helix</keyword>
<feature type="chain" id="PRO_5045784154" evidence="5">
    <location>
        <begin position="21"/>
        <end position="1052"/>
    </location>
</feature>
<evidence type="ECO:0000313" key="7">
    <source>
        <dbReference type="Proteomes" id="UP001642483"/>
    </source>
</evidence>
<evidence type="ECO:0000256" key="1">
    <source>
        <dbReference type="ARBA" id="ARBA00022737"/>
    </source>
</evidence>
<keyword evidence="1" id="KW-0677">Repeat</keyword>
<comment type="caution">
    <text evidence="6">The sequence shown here is derived from an EMBL/GenBank/DDBJ whole genome shotgun (WGS) entry which is preliminary data.</text>
</comment>
<feature type="compositionally biased region" description="Low complexity" evidence="3">
    <location>
        <begin position="945"/>
        <end position="957"/>
    </location>
</feature>
<proteinExistence type="predicted"/>
<feature type="transmembrane region" description="Helical" evidence="4">
    <location>
        <begin position="820"/>
        <end position="848"/>
    </location>
</feature>
<keyword evidence="7" id="KW-1185">Reference proteome</keyword>
<evidence type="ECO:0000256" key="4">
    <source>
        <dbReference type="SAM" id="Phobius"/>
    </source>
</evidence>
<name>A0ABP0FL83_CLALP</name>
<dbReference type="Gene3D" id="2.20.100.10">
    <property type="entry name" value="Thrombospondin type-1 (TSP1) repeat"/>
    <property type="match status" value="12"/>
</dbReference>
<reference evidence="6 7" key="1">
    <citation type="submission" date="2024-02" db="EMBL/GenBank/DDBJ databases">
        <authorList>
            <person name="Daric V."/>
            <person name="Darras S."/>
        </authorList>
    </citation>
    <scope>NUCLEOTIDE SEQUENCE [LARGE SCALE GENOMIC DNA]</scope>
</reference>
<dbReference type="InterPro" id="IPR000884">
    <property type="entry name" value="TSP1_rpt"/>
</dbReference>
<evidence type="ECO:0000313" key="6">
    <source>
        <dbReference type="EMBL" id="CAK8680425.1"/>
    </source>
</evidence>
<dbReference type="EMBL" id="CAWYQH010000068">
    <property type="protein sequence ID" value="CAK8680425.1"/>
    <property type="molecule type" value="Genomic_DNA"/>
</dbReference>
<organism evidence="6 7">
    <name type="scientific">Clavelina lepadiformis</name>
    <name type="common">Light-bulb sea squirt</name>
    <name type="synonym">Ascidia lepadiformis</name>
    <dbReference type="NCBI Taxonomy" id="159417"/>
    <lineage>
        <taxon>Eukaryota</taxon>
        <taxon>Metazoa</taxon>
        <taxon>Chordata</taxon>
        <taxon>Tunicata</taxon>
        <taxon>Ascidiacea</taxon>
        <taxon>Aplousobranchia</taxon>
        <taxon>Clavelinidae</taxon>
        <taxon>Clavelina</taxon>
    </lineage>
</organism>
<feature type="region of interest" description="Disordered" evidence="3">
    <location>
        <begin position="922"/>
        <end position="972"/>
    </location>
</feature>
<dbReference type="InterPro" id="IPR036383">
    <property type="entry name" value="TSP1_rpt_sf"/>
</dbReference>